<dbReference type="EMBL" id="BCSX01000024">
    <property type="protein sequence ID" value="GAS88715.1"/>
    <property type="molecule type" value="Genomic_DNA"/>
</dbReference>
<dbReference type="STRING" id="146020.RMCB_2811"/>
<dbReference type="Pfam" id="PF00583">
    <property type="entry name" value="Acetyltransf_1"/>
    <property type="match status" value="1"/>
</dbReference>
<keyword evidence="5" id="KW-1185">Reference proteome</keyword>
<evidence type="ECO:0000256" key="1">
    <source>
        <dbReference type="ARBA" id="ARBA00022679"/>
    </source>
</evidence>
<gene>
    <name evidence="4" type="ORF">RMCB_2811</name>
</gene>
<evidence type="ECO:0000313" key="5">
    <source>
        <dbReference type="Proteomes" id="UP000069620"/>
    </source>
</evidence>
<feature type="domain" description="N-acetyltransferase" evidence="3">
    <location>
        <begin position="9"/>
        <end position="160"/>
    </location>
</feature>
<dbReference type="InterPro" id="IPR016181">
    <property type="entry name" value="Acyl_CoA_acyltransferase"/>
</dbReference>
<dbReference type="AlphaFoldDB" id="A0A117I5M1"/>
<dbReference type="PROSITE" id="PS51186">
    <property type="entry name" value="GNAT"/>
    <property type="match status" value="1"/>
</dbReference>
<dbReference type="Gene3D" id="3.40.630.30">
    <property type="match status" value="1"/>
</dbReference>
<evidence type="ECO:0000313" key="4">
    <source>
        <dbReference type="EMBL" id="GAS88715.1"/>
    </source>
</evidence>
<name>A0A117I5M1_9MYCO</name>
<sequence length="163" mass="17897">MHVADFHVMHAQILRTDDWPLWRHLRLQALAESPDMYGSTLAEWTGSGDTEERWRQRFSTVPLNIVVHCDGEPAGIVGAYEQPGGAVELISMWVSPVARGRGVGDAAVQAVLDWAGDRDVVLSVKAHNRPAIALYERNGFVDAGPSPDDAGERLMRRRAEAGS</sequence>
<accession>A0A117I5M1</accession>
<protein>
    <submittedName>
        <fullName evidence="4">Putative acetyltransferase</fullName>
    </submittedName>
</protein>
<reference evidence="5" key="1">
    <citation type="journal article" date="2016" name="Genome Announc.">
        <title>Draft Genome Sequences of Five Rapidly Growing Mycobacterium Species, M. thermoresistibile, M. fortuitum subsp. acetamidolyticum, M. canariasense, M. brisbanense, and M. novocastrense.</title>
        <authorList>
            <person name="Katahira K."/>
            <person name="Ogura Y."/>
            <person name="Gotoh Y."/>
            <person name="Hayashi T."/>
        </authorList>
    </citation>
    <scope>NUCLEOTIDE SEQUENCE [LARGE SCALE GENOMIC DNA]</scope>
    <source>
        <strain evidence="5">JCM15654</strain>
    </source>
</reference>
<organism evidence="4 5">
    <name type="scientific">Mycolicibacterium brisbanense</name>
    <dbReference type="NCBI Taxonomy" id="146020"/>
    <lineage>
        <taxon>Bacteria</taxon>
        <taxon>Bacillati</taxon>
        <taxon>Actinomycetota</taxon>
        <taxon>Actinomycetes</taxon>
        <taxon>Mycobacteriales</taxon>
        <taxon>Mycobacteriaceae</taxon>
        <taxon>Mycolicibacterium</taxon>
    </lineage>
</organism>
<keyword evidence="2" id="KW-0012">Acyltransferase</keyword>
<evidence type="ECO:0000259" key="3">
    <source>
        <dbReference type="PROSITE" id="PS51186"/>
    </source>
</evidence>
<dbReference type="InterPro" id="IPR000182">
    <property type="entry name" value="GNAT_dom"/>
</dbReference>
<dbReference type="CDD" id="cd04301">
    <property type="entry name" value="NAT_SF"/>
    <property type="match status" value="1"/>
</dbReference>
<reference evidence="5" key="2">
    <citation type="submission" date="2016-02" db="EMBL/GenBank/DDBJ databases">
        <title>Draft genome sequence of five rapidly growing Mycobacterium species.</title>
        <authorList>
            <person name="Katahira K."/>
            <person name="Gotou Y."/>
            <person name="Iida K."/>
            <person name="Ogura Y."/>
            <person name="Hayashi T."/>
        </authorList>
    </citation>
    <scope>NUCLEOTIDE SEQUENCE [LARGE SCALE GENOMIC DNA]</scope>
    <source>
        <strain evidence="5">JCM15654</strain>
    </source>
</reference>
<evidence type="ECO:0000256" key="2">
    <source>
        <dbReference type="ARBA" id="ARBA00023315"/>
    </source>
</evidence>
<dbReference type="SUPFAM" id="SSF55729">
    <property type="entry name" value="Acyl-CoA N-acyltransferases (Nat)"/>
    <property type="match status" value="1"/>
</dbReference>
<dbReference type="PANTHER" id="PTHR43877">
    <property type="entry name" value="AMINOALKYLPHOSPHONATE N-ACETYLTRANSFERASE-RELATED-RELATED"/>
    <property type="match status" value="1"/>
</dbReference>
<proteinExistence type="predicted"/>
<comment type="caution">
    <text evidence="4">The sequence shown here is derived from an EMBL/GenBank/DDBJ whole genome shotgun (WGS) entry which is preliminary data.</text>
</comment>
<dbReference type="Proteomes" id="UP000069620">
    <property type="component" value="Unassembled WGS sequence"/>
</dbReference>
<dbReference type="PANTHER" id="PTHR43877:SF2">
    <property type="entry name" value="AMINOALKYLPHOSPHONATE N-ACETYLTRANSFERASE-RELATED"/>
    <property type="match status" value="1"/>
</dbReference>
<keyword evidence="1 4" id="KW-0808">Transferase</keyword>
<dbReference type="InterPro" id="IPR050832">
    <property type="entry name" value="Bact_Acetyltransf"/>
</dbReference>
<dbReference type="GO" id="GO:0016747">
    <property type="term" value="F:acyltransferase activity, transferring groups other than amino-acyl groups"/>
    <property type="evidence" value="ECO:0007669"/>
    <property type="project" value="InterPro"/>
</dbReference>